<dbReference type="CDD" id="cd05272">
    <property type="entry name" value="TDH_SDR_e"/>
    <property type="match status" value="1"/>
</dbReference>
<dbReference type="InterPro" id="IPR051225">
    <property type="entry name" value="NAD(P)_epim/dehydratase"/>
</dbReference>
<dbReference type="Gene3D" id="3.40.50.720">
    <property type="entry name" value="NAD(P)-binding Rossmann-like Domain"/>
    <property type="match status" value="1"/>
</dbReference>
<organism evidence="8 9">
    <name type="scientific">Brachionus calyciflorus</name>
    <dbReference type="NCBI Taxonomy" id="104777"/>
    <lineage>
        <taxon>Eukaryota</taxon>
        <taxon>Metazoa</taxon>
        <taxon>Spiralia</taxon>
        <taxon>Gnathifera</taxon>
        <taxon>Rotifera</taxon>
        <taxon>Eurotatoria</taxon>
        <taxon>Monogononta</taxon>
        <taxon>Pseudotrocha</taxon>
        <taxon>Ploima</taxon>
        <taxon>Brachionidae</taxon>
        <taxon>Brachionus</taxon>
    </lineage>
</organism>
<dbReference type="Pfam" id="PF01370">
    <property type="entry name" value="Epimerase"/>
    <property type="match status" value="1"/>
</dbReference>
<dbReference type="Proteomes" id="UP000663879">
    <property type="component" value="Unassembled WGS sequence"/>
</dbReference>
<dbReference type="EMBL" id="CAJNOC010002398">
    <property type="protein sequence ID" value="CAF0930666.1"/>
    <property type="molecule type" value="Genomic_DNA"/>
</dbReference>
<dbReference type="AlphaFoldDB" id="A0A814BNF1"/>
<evidence type="ECO:0000256" key="3">
    <source>
        <dbReference type="ARBA" id="ARBA00059023"/>
    </source>
</evidence>
<sequence length="340" mass="38665">MSSRTQILAKGIAKNYSKILLRNYSNPRVLITGGLGQLGPGLANLISNRYGKDNIILTDIVKPNGEFQKKGINYLYADVLDLKNLQQIIVNHKIDWIVHFSALLSAVGEKNVPLALSVNVTGMQNILELAKQFNLKVFIPSTIGAFGPESPRNPTPDLTIQRPKTIYGVTKVYAELLGEYYAKKFGVDFRCLRFPGIISADTQPGGGTTDYAVKIFHDALETKKFECYLKPDTRLPMMYIDDCLNSVIQFMEYPSDKLAQRTYNISAMSFTPEELYNEIRKHVSDFEINYKIDSRQEIADSWPQVFDDQNARKDWKWNPEYDLPNLVQKMFTELKSIKGL</sequence>
<dbReference type="EC" id="1.1.1.103" evidence="5"/>
<evidence type="ECO:0000313" key="9">
    <source>
        <dbReference type="Proteomes" id="UP000663879"/>
    </source>
</evidence>
<name>A0A814BNF1_9BILA</name>
<comment type="similarity">
    <text evidence="1">Belongs to the NAD(P)-dependent epimerase/dehydratase family.</text>
</comment>
<dbReference type="FunFam" id="3.40.50.720:FF:000077">
    <property type="entry name" value="L-threonine 3-dehydrogenase, mitochondrial"/>
    <property type="match status" value="1"/>
</dbReference>
<evidence type="ECO:0000256" key="6">
    <source>
        <dbReference type="ARBA" id="ARBA00069940"/>
    </source>
</evidence>
<comment type="caution">
    <text evidence="8">The sequence shown here is derived from an EMBL/GenBank/DDBJ whole genome shotgun (WGS) entry which is preliminary data.</text>
</comment>
<dbReference type="GO" id="GO:0006567">
    <property type="term" value="P:L-threonine catabolic process"/>
    <property type="evidence" value="ECO:0007669"/>
    <property type="project" value="TreeGrafter"/>
</dbReference>
<dbReference type="PANTHER" id="PTHR42687">
    <property type="entry name" value="L-THREONINE 3-DEHYDROGENASE"/>
    <property type="match status" value="1"/>
</dbReference>
<gene>
    <name evidence="8" type="ORF">OXX778_LOCUS12887</name>
</gene>
<comment type="pathway">
    <text evidence="4">Amino-acid degradation; L-threonine degradation via oxydo-reductase pathway; glycine from L-threonine: step 1/2.</text>
</comment>
<dbReference type="InterPro" id="IPR001509">
    <property type="entry name" value="Epimerase_deHydtase"/>
</dbReference>
<protein>
    <recommendedName>
        <fullName evidence="6">L-threonine 3-dehydrogenase, mitochondrial</fullName>
        <ecNumber evidence="5">1.1.1.103</ecNumber>
    </recommendedName>
</protein>
<dbReference type="SUPFAM" id="SSF51735">
    <property type="entry name" value="NAD(P)-binding Rossmann-fold domains"/>
    <property type="match status" value="1"/>
</dbReference>
<evidence type="ECO:0000259" key="7">
    <source>
        <dbReference type="Pfam" id="PF01370"/>
    </source>
</evidence>
<dbReference type="PANTHER" id="PTHR42687:SF1">
    <property type="entry name" value="L-THREONINE 3-DEHYDROGENASE, MITOCHONDRIAL"/>
    <property type="match status" value="1"/>
</dbReference>
<comment type="catalytic activity">
    <reaction evidence="2">
        <text>L-threonine + NAD(+) = (2S)-2-amino-3-oxobutanoate + NADH + H(+)</text>
        <dbReference type="Rhea" id="RHEA:13161"/>
        <dbReference type="ChEBI" id="CHEBI:15378"/>
        <dbReference type="ChEBI" id="CHEBI:57540"/>
        <dbReference type="ChEBI" id="CHEBI:57926"/>
        <dbReference type="ChEBI" id="CHEBI:57945"/>
        <dbReference type="ChEBI" id="CHEBI:78948"/>
        <dbReference type="EC" id="1.1.1.103"/>
    </reaction>
</comment>
<evidence type="ECO:0000313" key="8">
    <source>
        <dbReference type="EMBL" id="CAF0930666.1"/>
    </source>
</evidence>
<evidence type="ECO:0000256" key="5">
    <source>
        <dbReference type="ARBA" id="ARBA00066604"/>
    </source>
</evidence>
<evidence type="ECO:0000256" key="2">
    <source>
        <dbReference type="ARBA" id="ARBA00050613"/>
    </source>
</evidence>
<accession>A0A814BNF1</accession>
<comment type="function">
    <text evidence="3">Catalyzes the NAD(+)-dependent oxidation of L-threonine to 2-amino-3-ketobutyrate, mediating L-threonine catabolism.</text>
</comment>
<dbReference type="OrthoDB" id="10058185at2759"/>
<feature type="domain" description="NAD-dependent epimerase/dehydratase" evidence="7">
    <location>
        <begin position="29"/>
        <end position="265"/>
    </location>
</feature>
<proteinExistence type="inferred from homology"/>
<dbReference type="GO" id="GO:0008743">
    <property type="term" value="F:L-threonine 3-dehydrogenase activity"/>
    <property type="evidence" value="ECO:0007669"/>
    <property type="project" value="UniProtKB-EC"/>
</dbReference>
<keyword evidence="9" id="KW-1185">Reference proteome</keyword>
<evidence type="ECO:0000256" key="1">
    <source>
        <dbReference type="ARBA" id="ARBA00007637"/>
    </source>
</evidence>
<reference evidence="8" key="1">
    <citation type="submission" date="2021-02" db="EMBL/GenBank/DDBJ databases">
        <authorList>
            <person name="Nowell W R."/>
        </authorList>
    </citation>
    <scope>NUCLEOTIDE SEQUENCE</scope>
    <source>
        <strain evidence="8">Ploen Becks lab</strain>
    </source>
</reference>
<dbReference type="InterPro" id="IPR036291">
    <property type="entry name" value="NAD(P)-bd_dom_sf"/>
</dbReference>
<evidence type="ECO:0000256" key="4">
    <source>
        <dbReference type="ARBA" id="ARBA00060557"/>
    </source>
</evidence>